<protein>
    <recommendedName>
        <fullName evidence="6">BEN domain-containing protein</fullName>
    </recommendedName>
</protein>
<evidence type="ECO:0000313" key="4">
    <source>
        <dbReference type="Proteomes" id="UP000663828"/>
    </source>
</evidence>
<proteinExistence type="predicted"/>
<evidence type="ECO:0000313" key="3">
    <source>
        <dbReference type="EMBL" id="CAF1332327.1"/>
    </source>
</evidence>
<evidence type="ECO:0000313" key="2">
    <source>
        <dbReference type="EMBL" id="CAF1316274.1"/>
    </source>
</evidence>
<feature type="compositionally biased region" description="Basic and acidic residues" evidence="1">
    <location>
        <begin position="96"/>
        <end position="112"/>
    </location>
</feature>
<comment type="caution">
    <text evidence="3">The sequence shown here is derived from an EMBL/GenBank/DDBJ whole genome shotgun (WGS) entry which is preliminary data.</text>
</comment>
<keyword evidence="4" id="KW-1185">Reference proteome</keyword>
<sequence length="385" mass="42336">MAPKKRKQASSNQGDTFVVLRDSKTSTLHLIPTNQLSYSKRENLKISTAATFNGAGDVSRGFKGIILAKGTRDQCQQSLSIIEKTNSKDGQISNEVKSDSSHTLHIDERTESSDSDDHENAENQPDIENKTGPDLPISEALATSVQKKSNTADMSSSTFVNTDTSSATTANLSSSSDAALIDLTNGAGMGSKRNEASMESKIVTNKKIKLSGTFTQAACEKLARENVQLKKELDMYKENWMPRPTGAAKNYIVDVGRVLSGELNNNEEDKGEKLENICTTLGLNEKELKSCEHKTDITKTCRQIVKKLYSEPKERAKLSVVKMDLQVLQAIHSYAKLAHPAMSNIQNCMLNNAIGNVFATDKRKYENDETNVSEEEETEDDDVTN</sequence>
<dbReference type="EMBL" id="CAJNOR010002596">
    <property type="protein sequence ID" value="CAF1316274.1"/>
    <property type="molecule type" value="Genomic_DNA"/>
</dbReference>
<feature type="compositionally biased region" description="Polar residues" evidence="1">
    <location>
        <begin position="141"/>
        <end position="160"/>
    </location>
</feature>
<gene>
    <name evidence="3" type="ORF">EDS130_LOCUS32260</name>
    <name evidence="2" type="ORF">XAT740_LOCUS29659</name>
</gene>
<dbReference type="Proteomes" id="UP000663828">
    <property type="component" value="Unassembled WGS sequence"/>
</dbReference>
<feature type="compositionally biased region" description="Low complexity" evidence="1">
    <location>
        <begin position="161"/>
        <end position="171"/>
    </location>
</feature>
<evidence type="ECO:0000313" key="5">
    <source>
        <dbReference type="Proteomes" id="UP000663852"/>
    </source>
</evidence>
<reference evidence="3" key="1">
    <citation type="submission" date="2021-02" db="EMBL/GenBank/DDBJ databases">
        <authorList>
            <person name="Nowell W R."/>
        </authorList>
    </citation>
    <scope>NUCLEOTIDE SEQUENCE</scope>
</reference>
<evidence type="ECO:0000256" key="1">
    <source>
        <dbReference type="SAM" id="MobiDB-lite"/>
    </source>
</evidence>
<feature type="compositionally biased region" description="Polar residues" evidence="1">
    <location>
        <begin position="86"/>
        <end position="95"/>
    </location>
</feature>
<feature type="compositionally biased region" description="Acidic residues" evidence="1">
    <location>
        <begin position="368"/>
        <end position="385"/>
    </location>
</feature>
<dbReference type="Proteomes" id="UP000663852">
    <property type="component" value="Unassembled WGS sequence"/>
</dbReference>
<feature type="region of interest" description="Disordered" evidence="1">
    <location>
        <begin position="365"/>
        <end position="385"/>
    </location>
</feature>
<evidence type="ECO:0008006" key="6">
    <source>
        <dbReference type="Google" id="ProtNLM"/>
    </source>
</evidence>
<accession>A0A815G0G6</accession>
<organism evidence="3 5">
    <name type="scientific">Adineta ricciae</name>
    <name type="common">Rotifer</name>
    <dbReference type="NCBI Taxonomy" id="249248"/>
    <lineage>
        <taxon>Eukaryota</taxon>
        <taxon>Metazoa</taxon>
        <taxon>Spiralia</taxon>
        <taxon>Gnathifera</taxon>
        <taxon>Rotifera</taxon>
        <taxon>Eurotatoria</taxon>
        <taxon>Bdelloidea</taxon>
        <taxon>Adinetida</taxon>
        <taxon>Adinetidae</taxon>
        <taxon>Adineta</taxon>
    </lineage>
</organism>
<feature type="region of interest" description="Disordered" evidence="1">
    <location>
        <begin position="86"/>
        <end position="171"/>
    </location>
</feature>
<name>A0A815G0G6_ADIRI</name>
<dbReference type="EMBL" id="CAJNOJ010000246">
    <property type="protein sequence ID" value="CAF1332327.1"/>
    <property type="molecule type" value="Genomic_DNA"/>
</dbReference>
<dbReference type="AlphaFoldDB" id="A0A815G0G6"/>